<dbReference type="InterPro" id="IPR011004">
    <property type="entry name" value="Trimer_LpxA-like_sf"/>
</dbReference>
<dbReference type="STRING" id="172043.RM53_11945"/>
<dbReference type="PANTHER" id="PTHR13061:SF29">
    <property type="entry name" value="GAMMA CARBONIC ANHYDRASE-LIKE 1, MITOCHONDRIAL-RELATED"/>
    <property type="match status" value="1"/>
</dbReference>
<proteinExistence type="predicted"/>
<name>A0A0B4C6U2_9CAUL</name>
<dbReference type="Proteomes" id="UP000031166">
    <property type="component" value="Unassembled WGS sequence"/>
</dbReference>
<dbReference type="Gene3D" id="2.160.10.10">
    <property type="entry name" value="Hexapeptide repeat proteins"/>
    <property type="match status" value="1"/>
</dbReference>
<dbReference type="RefSeq" id="WP_039247032.1">
    <property type="nucleotide sequence ID" value="NZ_JWSY01000020.1"/>
</dbReference>
<protein>
    <submittedName>
        <fullName evidence="1">Anhydrase</fullName>
    </submittedName>
</protein>
<dbReference type="AlphaFoldDB" id="A0A0B4C6U2"/>
<comment type="caution">
    <text evidence="1">The sequence shown here is derived from an EMBL/GenBank/DDBJ whole genome shotgun (WGS) entry which is preliminary data.</text>
</comment>
<accession>A0A0B4C6U2</accession>
<reference evidence="1 2" key="1">
    <citation type="submission" date="2014-12" db="EMBL/GenBank/DDBJ databases">
        <title>Genome sequencing of Brevundimonas nasdae TPW30.</title>
        <authorList>
            <person name="Tan P.W."/>
            <person name="Chan K.-G."/>
        </authorList>
    </citation>
    <scope>NUCLEOTIDE SEQUENCE [LARGE SCALE GENOMIC DNA]</scope>
    <source>
        <strain evidence="1 2">TPW30</strain>
    </source>
</reference>
<organism evidence="1 2">
    <name type="scientific">Brevundimonas nasdae</name>
    <dbReference type="NCBI Taxonomy" id="172043"/>
    <lineage>
        <taxon>Bacteria</taxon>
        <taxon>Pseudomonadati</taxon>
        <taxon>Pseudomonadota</taxon>
        <taxon>Alphaproteobacteria</taxon>
        <taxon>Caulobacterales</taxon>
        <taxon>Caulobacteraceae</taxon>
        <taxon>Brevundimonas</taxon>
    </lineage>
</organism>
<gene>
    <name evidence="1" type="ORF">RM53_11945</name>
</gene>
<evidence type="ECO:0000313" key="2">
    <source>
        <dbReference type="Proteomes" id="UP000031166"/>
    </source>
</evidence>
<evidence type="ECO:0000313" key="1">
    <source>
        <dbReference type="EMBL" id="KIC56739.1"/>
    </source>
</evidence>
<dbReference type="InterPro" id="IPR001451">
    <property type="entry name" value="Hexapep"/>
</dbReference>
<dbReference type="Pfam" id="PF00132">
    <property type="entry name" value="Hexapep"/>
    <property type="match status" value="1"/>
</dbReference>
<dbReference type="EMBL" id="JWSY01000020">
    <property type="protein sequence ID" value="KIC56739.1"/>
    <property type="molecule type" value="Genomic_DNA"/>
</dbReference>
<dbReference type="CDD" id="cd04645">
    <property type="entry name" value="LbH_gamma_CA_like"/>
    <property type="match status" value="1"/>
</dbReference>
<sequence length="175" mass="18536">MTIYALGDSKPQLPPQGEYWVAPSASVIGNVILHPNASVWFGAVLRGDNDPITVGPDSNVQDGSVLHTDMGSPLTLGRGVTVGHMAMLHGCEVGDYSLIGIGAVVLNGVKIGRNCIIGANALITEGKIIPDNSLVVGQPGKVVRERDPAHIAVLQMSAEHYVQNWKRFAAELRPL</sequence>
<dbReference type="InterPro" id="IPR047324">
    <property type="entry name" value="LbH_gamma_CA-like"/>
</dbReference>
<dbReference type="PANTHER" id="PTHR13061">
    <property type="entry name" value="DYNACTIN SUBUNIT P25"/>
    <property type="match status" value="1"/>
</dbReference>
<dbReference type="InterPro" id="IPR050484">
    <property type="entry name" value="Transf_Hexapept/Carb_Anhydrase"/>
</dbReference>
<dbReference type="SUPFAM" id="SSF51161">
    <property type="entry name" value="Trimeric LpxA-like enzymes"/>
    <property type="match status" value="1"/>
</dbReference>